<keyword evidence="3" id="KW-1185">Reference proteome</keyword>
<sequence>MSSYTTTETSTFTITHARYIASKVATDLKRFQRFYGSPSDDLIDRYEGELVGLLKHDAVDTVVYGFQRNSLWTPASVRYRATPGGSLATDDDPGKIRPGIDIAGAHFTSFLSYSNTWLNLTQAERDSIKKSLPIQRSTSSVPNLESGAWSDDLSYSAGGRGLGRSSVRTW</sequence>
<dbReference type="RefSeq" id="WP_119747938.1">
    <property type="nucleotide sequence ID" value="NZ_QVRA01000014.1"/>
</dbReference>
<gene>
    <name evidence="2" type="ORF">D0Z70_15250</name>
</gene>
<organism evidence="2 3">
    <name type="scientific">Sphingobium terrigena</name>
    <dbReference type="NCBI Taxonomy" id="2304063"/>
    <lineage>
        <taxon>Bacteria</taxon>
        <taxon>Pseudomonadati</taxon>
        <taxon>Pseudomonadota</taxon>
        <taxon>Alphaproteobacteria</taxon>
        <taxon>Sphingomonadales</taxon>
        <taxon>Sphingomonadaceae</taxon>
        <taxon>Sphingobium</taxon>
    </lineage>
</organism>
<dbReference type="EMBL" id="QVRA01000014">
    <property type="protein sequence ID" value="RJG53607.1"/>
    <property type="molecule type" value="Genomic_DNA"/>
</dbReference>
<evidence type="ECO:0000313" key="3">
    <source>
        <dbReference type="Proteomes" id="UP000283469"/>
    </source>
</evidence>
<dbReference type="Proteomes" id="UP000283469">
    <property type="component" value="Unassembled WGS sequence"/>
</dbReference>
<accession>A0A418YQ50</accession>
<dbReference type="OrthoDB" id="7594557at2"/>
<dbReference type="Pfam" id="PF18138">
    <property type="entry name" value="bacHORMA_1"/>
    <property type="match status" value="1"/>
</dbReference>
<evidence type="ECO:0000313" key="2">
    <source>
        <dbReference type="EMBL" id="RJG53607.1"/>
    </source>
</evidence>
<proteinExistence type="predicted"/>
<reference evidence="2 3" key="1">
    <citation type="submission" date="2018-08" db="EMBL/GenBank/DDBJ databases">
        <title>Sphingobium sp. EO9.</title>
        <authorList>
            <person name="Park Y."/>
            <person name="Kim K.H."/>
            <person name="Jeon C.O."/>
        </authorList>
    </citation>
    <scope>NUCLEOTIDE SEQUENCE [LARGE SCALE GENOMIC DNA]</scope>
    <source>
        <strain evidence="2 3">EO9</strain>
    </source>
</reference>
<protein>
    <recommendedName>
        <fullName evidence="1">Bacterial HORMA domain-containing protein</fullName>
    </recommendedName>
</protein>
<feature type="domain" description="Bacterial HORMA" evidence="1">
    <location>
        <begin position="3"/>
        <end position="168"/>
    </location>
</feature>
<name>A0A418YQ50_9SPHN</name>
<evidence type="ECO:0000259" key="1">
    <source>
        <dbReference type="Pfam" id="PF18138"/>
    </source>
</evidence>
<comment type="caution">
    <text evidence="2">The sequence shown here is derived from an EMBL/GenBank/DDBJ whole genome shotgun (WGS) entry which is preliminary data.</text>
</comment>
<dbReference type="InterPro" id="IPR041162">
    <property type="entry name" value="Bact_HORMA_1"/>
</dbReference>
<dbReference type="AlphaFoldDB" id="A0A418YQ50"/>